<dbReference type="PANTHER" id="PTHR24221">
    <property type="entry name" value="ATP-BINDING CASSETTE SUB-FAMILY B"/>
    <property type="match status" value="1"/>
</dbReference>
<comment type="subcellular location">
    <subcellularLocation>
        <location evidence="1">Cell membrane</location>
        <topology evidence="1">Multi-pass membrane protein</topology>
    </subcellularLocation>
</comment>
<keyword evidence="3" id="KW-0547">Nucleotide-binding</keyword>
<dbReference type="InterPro" id="IPR036640">
    <property type="entry name" value="ABC1_TM_sf"/>
</dbReference>
<dbReference type="AlphaFoldDB" id="A0A429ZY86"/>
<evidence type="ECO:0000259" key="9">
    <source>
        <dbReference type="PROSITE" id="PS50929"/>
    </source>
</evidence>
<dbReference type="SMART" id="SM00382">
    <property type="entry name" value="AAA"/>
    <property type="match status" value="1"/>
</dbReference>
<feature type="transmembrane region" description="Helical" evidence="7">
    <location>
        <begin position="236"/>
        <end position="258"/>
    </location>
</feature>
<dbReference type="InterPro" id="IPR014216">
    <property type="entry name" value="ABC_transptr_CydD"/>
</dbReference>
<feature type="transmembrane region" description="Helical" evidence="7">
    <location>
        <begin position="135"/>
        <end position="152"/>
    </location>
</feature>
<dbReference type="Gene3D" id="3.40.50.300">
    <property type="entry name" value="P-loop containing nucleotide triphosphate hydrolases"/>
    <property type="match status" value="1"/>
</dbReference>
<feature type="transmembrane region" description="Helical" evidence="7">
    <location>
        <begin position="158"/>
        <end position="178"/>
    </location>
</feature>
<keyword evidence="11" id="KW-1185">Reference proteome</keyword>
<dbReference type="InterPro" id="IPR017871">
    <property type="entry name" value="ABC_transporter-like_CS"/>
</dbReference>
<dbReference type="SUPFAM" id="SSF52540">
    <property type="entry name" value="P-loop containing nucleoside triphosphate hydrolases"/>
    <property type="match status" value="1"/>
</dbReference>
<dbReference type="Pfam" id="PF00005">
    <property type="entry name" value="ABC_tran"/>
    <property type="match status" value="1"/>
</dbReference>
<gene>
    <name evidence="10" type="ORF">CBF37_05920</name>
</gene>
<feature type="domain" description="ABC transmembrane type-1" evidence="9">
    <location>
        <begin position="17"/>
        <end position="299"/>
    </location>
</feature>
<dbReference type="CDD" id="cd18584">
    <property type="entry name" value="ABC_6TM_AarD_CydD"/>
    <property type="match status" value="1"/>
</dbReference>
<dbReference type="PROSITE" id="PS50893">
    <property type="entry name" value="ABC_TRANSPORTER_2"/>
    <property type="match status" value="1"/>
</dbReference>
<name>A0A429ZY86_9ENTE</name>
<feature type="transmembrane region" description="Helical" evidence="7">
    <location>
        <begin position="12"/>
        <end position="36"/>
    </location>
</feature>
<dbReference type="NCBIfam" id="TIGR02857">
    <property type="entry name" value="CydD"/>
    <property type="match status" value="1"/>
</dbReference>
<evidence type="ECO:0000259" key="8">
    <source>
        <dbReference type="PROSITE" id="PS50893"/>
    </source>
</evidence>
<dbReference type="PROSITE" id="PS50929">
    <property type="entry name" value="ABC_TM1F"/>
    <property type="match status" value="1"/>
</dbReference>
<dbReference type="Gene3D" id="1.20.1560.10">
    <property type="entry name" value="ABC transporter type 1, transmembrane domain"/>
    <property type="match status" value="1"/>
</dbReference>
<dbReference type="GO" id="GO:0140359">
    <property type="term" value="F:ABC-type transporter activity"/>
    <property type="evidence" value="ECO:0007669"/>
    <property type="project" value="InterPro"/>
</dbReference>
<keyword evidence="2 7" id="KW-0812">Transmembrane</keyword>
<dbReference type="GO" id="GO:0042883">
    <property type="term" value="P:cysteine transport"/>
    <property type="evidence" value="ECO:0007669"/>
    <property type="project" value="InterPro"/>
</dbReference>
<reference evidence="10 11" key="1">
    <citation type="submission" date="2017-05" db="EMBL/GenBank/DDBJ databases">
        <title>Vagococcus spp. assemblies.</title>
        <authorList>
            <person name="Gulvik C.A."/>
        </authorList>
    </citation>
    <scope>NUCLEOTIDE SEQUENCE [LARGE SCALE GENOMIC DNA]</scope>
    <source>
        <strain evidence="10 11">SS1995</strain>
    </source>
</reference>
<dbReference type="Proteomes" id="UP000287857">
    <property type="component" value="Unassembled WGS sequence"/>
</dbReference>
<evidence type="ECO:0000256" key="6">
    <source>
        <dbReference type="ARBA" id="ARBA00023136"/>
    </source>
</evidence>
<dbReference type="EMBL" id="NGJS01000007">
    <property type="protein sequence ID" value="RST98906.1"/>
    <property type="molecule type" value="Genomic_DNA"/>
</dbReference>
<dbReference type="InterPro" id="IPR027417">
    <property type="entry name" value="P-loop_NTPase"/>
</dbReference>
<accession>A0A429ZY86</accession>
<keyword evidence="6 7" id="KW-0472">Membrane</keyword>
<evidence type="ECO:0000256" key="4">
    <source>
        <dbReference type="ARBA" id="ARBA00022840"/>
    </source>
</evidence>
<keyword evidence="4" id="KW-0067">ATP-binding</keyword>
<proteinExistence type="predicted"/>
<dbReference type="RefSeq" id="WP_125983829.1">
    <property type="nucleotide sequence ID" value="NZ_NGJS01000007.1"/>
</dbReference>
<dbReference type="PANTHER" id="PTHR24221:SF614">
    <property type="entry name" value="GLUTATHIONE_L-CYSTEINE TRANSPORT SYSTEM ATP-BINDING_PERMEASE PROTEIN CYDC"/>
    <property type="match status" value="1"/>
</dbReference>
<comment type="caution">
    <text evidence="10">The sequence shown here is derived from an EMBL/GenBank/DDBJ whole genome shotgun (WGS) entry which is preliminary data.</text>
</comment>
<dbReference type="InterPro" id="IPR039421">
    <property type="entry name" value="Type_1_exporter"/>
</dbReference>
<feature type="transmembrane region" description="Helical" evidence="7">
    <location>
        <begin position="56"/>
        <end position="73"/>
    </location>
</feature>
<dbReference type="GO" id="GO:0016887">
    <property type="term" value="F:ATP hydrolysis activity"/>
    <property type="evidence" value="ECO:0007669"/>
    <property type="project" value="InterPro"/>
</dbReference>
<dbReference type="Pfam" id="PF00664">
    <property type="entry name" value="ABC_membrane"/>
    <property type="match status" value="1"/>
</dbReference>
<organism evidence="10 11">
    <name type="scientific">Vagococcus vulneris</name>
    <dbReference type="NCBI Taxonomy" id="1977869"/>
    <lineage>
        <taxon>Bacteria</taxon>
        <taxon>Bacillati</taxon>
        <taxon>Bacillota</taxon>
        <taxon>Bacilli</taxon>
        <taxon>Lactobacillales</taxon>
        <taxon>Enterococcaceae</taxon>
        <taxon>Vagococcus</taxon>
    </lineage>
</organism>
<dbReference type="GO" id="GO:0005524">
    <property type="term" value="F:ATP binding"/>
    <property type="evidence" value="ECO:0007669"/>
    <property type="project" value="UniProtKB-KW"/>
</dbReference>
<dbReference type="InterPro" id="IPR003439">
    <property type="entry name" value="ABC_transporter-like_ATP-bd"/>
</dbReference>
<feature type="domain" description="ABC transporter" evidence="8">
    <location>
        <begin position="334"/>
        <end position="571"/>
    </location>
</feature>
<evidence type="ECO:0000256" key="7">
    <source>
        <dbReference type="SAM" id="Phobius"/>
    </source>
</evidence>
<dbReference type="PROSITE" id="PS00211">
    <property type="entry name" value="ABC_TRANSPORTER_1"/>
    <property type="match status" value="1"/>
</dbReference>
<evidence type="ECO:0000313" key="11">
    <source>
        <dbReference type="Proteomes" id="UP000287857"/>
    </source>
</evidence>
<dbReference type="GO" id="GO:0034040">
    <property type="term" value="F:ATPase-coupled lipid transmembrane transporter activity"/>
    <property type="evidence" value="ECO:0007669"/>
    <property type="project" value="TreeGrafter"/>
</dbReference>
<evidence type="ECO:0000256" key="2">
    <source>
        <dbReference type="ARBA" id="ARBA00022692"/>
    </source>
</evidence>
<dbReference type="SUPFAM" id="SSF90123">
    <property type="entry name" value="ABC transporter transmembrane region"/>
    <property type="match status" value="1"/>
</dbReference>
<protein>
    <submittedName>
        <fullName evidence="10">Thiol reductant ABC exporter subunit CydD</fullName>
    </submittedName>
</protein>
<evidence type="ECO:0000256" key="3">
    <source>
        <dbReference type="ARBA" id="ARBA00022741"/>
    </source>
</evidence>
<dbReference type="InterPro" id="IPR003593">
    <property type="entry name" value="AAA+_ATPase"/>
</dbReference>
<keyword evidence="5 7" id="KW-1133">Transmembrane helix</keyword>
<dbReference type="GO" id="GO:0005886">
    <property type="term" value="C:plasma membrane"/>
    <property type="evidence" value="ECO:0007669"/>
    <property type="project" value="UniProtKB-SubCell"/>
</dbReference>
<evidence type="ECO:0000313" key="10">
    <source>
        <dbReference type="EMBL" id="RST98906.1"/>
    </source>
</evidence>
<dbReference type="OrthoDB" id="9806127at2"/>
<evidence type="ECO:0000256" key="5">
    <source>
        <dbReference type="ARBA" id="ARBA00022989"/>
    </source>
</evidence>
<evidence type="ECO:0000256" key="1">
    <source>
        <dbReference type="ARBA" id="ARBA00004651"/>
    </source>
</evidence>
<dbReference type="InterPro" id="IPR011527">
    <property type="entry name" value="ABC1_TM_dom"/>
</dbReference>
<sequence length="575" mass="64936">MIDKNLFRINKIRPILIGLAGIGFLQALLIIGQAYFLAKGISALWDGASVTSQLQSLIIFFSCFFMRQVLLYIRDKMLDTYAYGQAKVLRQQLLEKLFRLGPNFVQKEGTGNMVTMAIEGISQIENYFTLVLPKVTNMMIIPWLILIFVFYLDIRSGIILLLVFPIIIIFMIILGYAARAKADRQYEGYQLLSNHFLDSLRGLETLNYLGLGKKYEKNVYAISEDYRKATMSTLKIAILSTFALDFFTTLSVAIVAVFLGFKLMNGHLELWPAMTVLILAPDFFLPIRDFSNDYHATLDGGNTFKSIMTILDKKEFDQISELPLNEKWTADDEFKLVHTSVKYDEVNQKSTLEDINFTWTGCGKIGVVGLSGSGKSTLIKLLGGFLGAEEASISVNNETVDNLRVANWQDKLFYVPQDPYIFHASLRDNVAFYQPDAPESAILSAIDRAGLTQVAAELPDGLETIIGEGGHTLSGGQFQRVAIARAFLDSQRSILLFDEPTAHLDVETEEDLKQMMLPLFDNRLVFFATHRLHWMREMDYIIVMENGQITEQGTYEELRAKQGAYSTFVNELKGE</sequence>